<keyword evidence="5" id="KW-1185">Reference proteome</keyword>
<reference evidence="4 5" key="1">
    <citation type="submission" date="2018-02" db="EMBL/GenBank/DDBJ databases">
        <authorList>
            <person name="Cohen D.B."/>
            <person name="Kent A.D."/>
        </authorList>
    </citation>
    <scope>NUCLEOTIDE SEQUENCE [LARGE SCALE GENOMIC DNA]</scope>
    <source>
        <strain evidence="4">1</strain>
    </source>
</reference>
<evidence type="ECO:0000256" key="1">
    <source>
        <dbReference type="ARBA" id="ARBA00004370"/>
    </source>
</evidence>
<dbReference type="Proteomes" id="UP000238164">
    <property type="component" value="Chromosome 1"/>
</dbReference>
<dbReference type="PANTHER" id="PTHR46825">
    <property type="entry name" value="D-ALANYL-D-ALANINE-CARBOXYPEPTIDASE/ENDOPEPTIDASE AMPH"/>
    <property type="match status" value="1"/>
</dbReference>
<protein>
    <submittedName>
        <fullName evidence="4">Beta-lactamase</fullName>
    </submittedName>
</protein>
<dbReference type="SUPFAM" id="SSF56601">
    <property type="entry name" value="beta-lactamase/transpeptidase-like"/>
    <property type="match status" value="1"/>
</dbReference>
<evidence type="ECO:0000313" key="5">
    <source>
        <dbReference type="Proteomes" id="UP000238164"/>
    </source>
</evidence>
<evidence type="ECO:0000256" key="2">
    <source>
        <dbReference type="ARBA" id="ARBA00023136"/>
    </source>
</evidence>
<dbReference type="EMBL" id="LT985188">
    <property type="protein sequence ID" value="SPD86524.1"/>
    <property type="molecule type" value="Genomic_DNA"/>
</dbReference>
<dbReference type="KEGG" id="mgg:MPLG2_1488"/>
<dbReference type="GO" id="GO:0016020">
    <property type="term" value="C:membrane"/>
    <property type="evidence" value="ECO:0007669"/>
    <property type="project" value="UniProtKB-SubCell"/>
</dbReference>
<dbReference type="InterPro" id="IPR050491">
    <property type="entry name" value="AmpC-like"/>
</dbReference>
<dbReference type="Pfam" id="PF00144">
    <property type="entry name" value="Beta-lactamase"/>
    <property type="match status" value="1"/>
</dbReference>
<feature type="domain" description="Beta-lactamase-related" evidence="3">
    <location>
        <begin position="23"/>
        <end position="314"/>
    </location>
</feature>
<organism evidence="4 5">
    <name type="scientific">Micropruina glycogenica</name>
    <dbReference type="NCBI Taxonomy" id="75385"/>
    <lineage>
        <taxon>Bacteria</taxon>
        <taxon>Bacillati</taxon>
        <taxon>Actinomycetota</taxon>
        <taxon>Actinomycetes</taxon>
        <taxon>Propionibacteriales</taxon>
        <taxon>Nocardioidaceae</taxon>
        <taxon>Micropruina</taxon>
    </lineage>
</organism>
<dbReference type="RefSeq" id="WP_105185476.1">
    <property type="nucleotide sequence ID" value="NZ_BAAAGO010000033.1"/>
</dbReference>
<accession>A0A2N9JGJ0</accession>
<dbReference type="PANTHER" id="PTHR46825:SF11">
    <property type="entry name" value="PENICILLIN-BINDING PROTEIN 4"/>
    <property type="match status" value="1"/>
</dbReference>
<dbReference type="InterPro" id="IPR001466">
    <property type="entry name" value="Beta-lactam-related"/>
</dbReference>
<keyword evidence="2" id="KW-0472">Membrane</keyword>
<sequence>MDDPTAALTLAAHEQGFSGVVRIDEAGTVTELAFGLADRAHNLPNTPDTRFGMASGTKTFTALAVLSLVADGTMGLDDPARRWLGDDLPQISDGVTLRRLLSHTSGVGEGIDDDAEVDVHLLPGAPHSYESPEDYLSVIDRPMQAEPGTEFFYNNSGFVLLGLLAQRASGVGYHDLVRQRVFEPAGLTRTDFLRSDDLPGDAAVGYLFPDATRTNVLHLPIVGAPDGGSYTTAADLRTFWTALAAGRIVPADLVQLMGTSPPGNDPDDDYGLGVWLPRPGVVQMIGADAGVSMVSEHDPAADFTMTVLSNDSEGAWPMWTVLRELTGTGSGDPDDDEPTDG</sequence>
<dbReference type="InterPro" id="IPR012338">
    <property type="entry name" value="Beta-lactam/transpept-like"/>
</dbReference>
<name>A0A2N9JGJ0_9ACTN</name>
<gene>
    <name evidence="4" type="ORF">MPLG2_1488</name>
</gene>
<dbReference type="AlphaFoldDB" id="A0A2N9JGJ0"/>
<comment type="subcellular location">
    <subcellularLocation>
        <location evidence="1">Membrane</location>
    </subcellularLocation>
</comment>
<dbReference type="OrthoDB" id="9809635at2"/>
<evidence type="ECO:0000313" key="4">
    <source>
        <dbReference type="EMBL" id="SPD86524.1"/>
    </source>
</evidence>
<dbReference type="Gene3D" id="3.40.710.10">
    <property type="entry name" value="DD-peptidase/beta-lactamase superfamily"/>
    <property type="match status" value="1"/>
</dbReference>
<proteinExistence type="predicted"/>
<evidence type="ECO:0000259" key="3">
    <source>
        <dbReference type="Pfam" id="PF00144"/>
    </source>
</evidence>